<dbReference type="EMBL" id="SPQQ01000020">
    <property type="protein sequence ID" value="TGE35081.1"/>
    <property type="molecule type" value="Genomic_DNA"/>
</dbReference>
<dbReference type="OrthoDB" id="9779078at2"/>
<protein>
    <recommendedName>
        <fullName evidence="6">Probable membrane transporter protein</fullName>
    </recommendedName>
</protein>
<feature type="transmembrane region" description="Helical" evidence="6">
    <location>
        <begin position="317"/>
        <end position="342"/>
    </location>
</feature>
<proteinExistence type="inferred from homology"/>
<evidence type="ECO:0000256" key="6">
    <source>
        <dbReference type="RuleBase" id="RU363041"/>
    </source>
</evidence>
<feature type="transmembrane region" description="Helical" evidence="6">
    <location>
        <begin position="250"/>
        <end position="267"/>
    </location>
</feature>
<accession>A0A4Z0QW67</accession>
<organism evidence="7 8">
    <name type="scientific">Desulfosporosinus fructosivorans</name>
    <dbReference type="NCBI Taxonomy" id="2018669"/>
    <lineage>
        <taxon>Bacteria</taxon>
        <taxon>Bacillati</taxon>
        <taxon>Bacillota</taxon>
        <taxon>Clostridia</taxon>
        <taxon>Eubacteriales</taxon>
        <taxon>Desulfitobacteriaceae</taxon>
        <taxon>Desulfosporosinus</taxon>
    </lineage>
</organism>
<comment type="subcellular location">
    <subcellularLocation>
        <location evidence="6">Cell membrane</location>
        <topology evidence="6">Multi-pass membrane protein</topology>
    </subcellularLocation>
    <subcellularLocation>
        <location evidence="1">Membrane</location>
        <topology evidence="1">Multi-pass membrane protein</topology>
    </subcellularLocation>
</comment>
<evidence type="ECO:0000313" key="7">
    <source>
        <dbReference type="EMBL" id="TGE35081.1"/>
    </source>
</evidence>
<evidence type="ECO:0000313" key="8">
    <source>
        <dbReference type="Proteomes" id="UP000298460"/>
    </source>
</evidence>
<feature type="transmembrane region" description="Helical" evidence="6">
    <location>
        <begin position="124"/>
        <end position="142"/>
    </location>
</feature>
<feature type="transmembrane region" description="Helical" evidence="6">
    <location>
        <begin position="23"/>
        <end position="41"/>
    </location>
</feature>
<evidence type="ECO:0000256" key="5">
    <source>
        <dbReference type="ARBA" id="ARBA00023136"/>
    </source>
</evidence>
<dbReference type="GO" id="GO:0005886">
    <property type="term" value="C:plasma membrane"/>
    <property type="evidence" value="ECO:0007669"/>
    <property type="project" value="UniProtKB-SubCell"/>
</dbReference>
<dbReference type="AlphaFoldDB" id="A0A4Z0QW67"/>
<dbReference type="Pfam" id="PF01925">
    <property type="entry name" value="TauE"/>
    <property type="match status" value="1"/>
</dbReference>
<gene>
    <name evidence="7" type="ORF">E4K67_27170</name>
</gene>
<dbReference type="Proteomes" id="UP000298460">
    <property type="component" value="Unassembled WGS sequence"/>
</dbReference>
<dbReference type="RefSeq" id="WP_135552530.1">
    <property type="nucleotide sequence ID" value="NZ_SPQQ01000020.1"/>
</dbReference>
<dbReference type="PANTHER" id="PTHR43701">
    <property type="entry name" value="MEMBRANE TRANSPORTER PROTEIN MJ0441-RELATED"/>
    <property type="match status" value="1"/>
</dbReference>
<name>A0A4Z0QW67_9FIRM</name>
<sequence length="366" mass="39294">MAGETVNLVGEVMRFIDITPKTAFSMAGLGFLGGMLSGFIGSGGAFIMTPGMMALGVPGIVAVSSNLAHKFGKAMVGARKHSKMGNVDIRLGICMVIFLLLGVNIAVFLNKYIFDSMGKAGSNLYISLVFVVLLSYLAIFILRDIFKPSQKHGSIQREGVAKRLTKINIPPMIYFRVANVRVSLWFVALIGLATGWLAGTVGVGGFIGVPAMIYILGVPTMVAAGTELFLAIFSGASGAFQYALNGFVDIRLVLLLYLGSLLGLYIGANATKMVSELQIKLVMAVVIGMSAISRAFAIPKYLVDLHMANLSEGVTMFLDIAAAITLYGGAIIGVIMIVRYIVRFKQGKRVDNQYLRRSEHQERDSA</sequence>
<keyword evidence="4 6" id="KW-1133">Transmembrane helix</keyword>
<keyword evidence="5 6" id="KW-0472">Membrane</keyword>
<evidence type="ECO:0000256" key="3">
    <source>
        <dbReference type="ARBA" id="ARBA00022692"/>
    </source>
</evidence>
<evidence type="ECO:0000256" key="2">
    <source>
        <dbReference type="ARBA" id="ARBA00009142"/>
    </source>
</evidence>
<feature type="transmembrane region" description="Helical" evidence="6">
    <location>
        <begin position="279"/>
        <end position="297"/>
    </location>
</feature>
<dbReference type="PANTHER" id="PTHR43701:SF12">
    <property type="entry name" value="MEMBRANE TRANSPORTER PROTEIN YTNM-RELATED"/>
    <property type="match status" value="1"/>
</dbReference>
<keyword evidence="3 6" id="KW-0812">Transmembrane</keyword>
<feature type="transmembrane region" description="Helical" evidence="6">
    <location>
        <begin position="89"/>
        <end position="109"/>
    </location>
</feature>
<comment type="caution">
    <text evidence="7">The sequence shown here is derived from an EMBL/GenBank/DDBJ whole genome shotgun (WGS) entry which is preliminary data.</text>
</comment>
<evidence type="ECO:0000256" key="4">
    <source>
        <dbReference type="ARBA" id="ARBA00022989"/>
    </source>
</evidence>
<dbReference type="InterPro" id="IPR002781">
    <property type="entry name" value="TM_pro_TauE-like"/>
</dbReference>
<keyword evidence="6" id="KW-1003">Cell membrane</keyword>
<comment type="similarity">
    <text evidence="2 6">Belongs to the 4-toluene sulfonate uptake permease (TSUP) (TC 2.A.102) family.</text>
</comment>
<evidence type="ECO:0000256" key="1">
    <source>
        <dbReference type="ARBA" id="ARBA00004141"/>
    </source>
</evidence>
<keyword evidence="8" id="KW-1185">Reference proteome</keyword>
<dbReference type="InterPro" id="IPR051598">
    <property type="entry name" value="TSUP/Inactive_protease-like"/>
</dbReference>
<reference evidence="7 8" key="1">
    <citation type="submission" date="2019-03" db="EMBL/GenBank/DDBJ databases">
        <title>Draft Genome Sequence of Desulfosporosinus fructosivorans Strain 63.6F, Isolated from Marine Sediment in the Baltic Sea.</title>
        <authorList>
            <person name="Hausmann B."/>
            <person name="Vandieken V."/>
            <person name="Pjevac P."/>
            <person name="Schreck K."/>
            <person name="Herbold C.W."/>
            <person name="Loy A."/>
        </authorList>
    </citation>
    <scope>NUCLEOTIDE SEQUENCE [LARGE SCALE GENOMIC DNA]</scope>
    <source>
        <strain evidence="7 8">63.6F</strain>
    </source>
</reference>